<keyword evidence="2" id="KW-1185">Reference proteome</keyword>
<dbReference type="EMBL" id="FRAH01000004">
    <property type="protein sequence ID" value="SHJ68571.1"/>
    <property type="molecule type" value="Genomic_DNA"/>
</dbReference>
<proteinExistence type="predicted"/>
<dbReference type="GO" id="GO:0016874">
    <property type="term" value="F:ligase activity"/>
    <property type="evidence" value="ECO:0007669"/>
    <property type="project" value="UniProtKB-KW"/>
</dbReference>
<dbReference type="InterPro" id="IPR022025">
    <property type="entry name" value="Amidoligase_2"/>
</dbReference>
<dbReference type="AlphaFoldDB" id="A0A1M6LBH9"/>
<sequence length="274" mass="31610">MRWKRYSIAMDMTGITRKRAAEILAETFKSDYKYNFDSGGYTIKDRRGRIWNLLPSDNIKAEKILNSKIVGANYLYQIKLITPFFYANDFASMEELTKDLKTGGTLVNDTTKMSVILDVAGMEHKERYKTNLANLYKSKGILFQKAIGKDFNKLADCSRLDEEGTAEFSIFKSTLNSQELLSYIQMAQVINNYARRQKLVSQKVNLSANEKFLMRTWLVRAGMVGEEYKFARKLLTESLPGNSAWLNKVNCMETQNYQVNNEEQMMTDENDISM</sequence>
<organism evidence="1 2">
    <name type="scientific">Anaerotignum lactatifermentans DSM 14214</name>
    <dbReference type="NCBI Taxonomy" id="1121323"/>
    <lineage>
        <taxon>Bacteria</taxon>
        <taxon>Bacillati</taxon>
        <taxon>Bacillota</taxon>
        <taxon>Clostridia</taxon>
        <taxon>Lachnospirales</taxon>
        <taxon>Anaerotignaceae</taxon>
        <taxon>Anaerotignum</taxon>
    </lineage>
</organism>
<accession>A0A1M6LBH9</accession>
<dbReference type="OrthoDB" id="5380364at2"/>
<evidence type="ECO:0000313" key="1">
    <source>
        <dbReference type="EMBL" id="SHJ68571.1"/>
    </source>
</evidence>
<protein>
    <submittedName>
        <fullName evidence="1">Putative amidoligase enzyme</fullName>
    </submittedName>
</protein>
<dbReference type="Pfam" id="PF12224">
    <property type="entry name" value="Amidoligase_2"/>
    <property type="match status" value="1"/>
</dbReference>
<reference evidence="1 2" key="1">
    <citation type="submission" date="2016-11" db="EMBL/GenBank/DDBJ databases">
        <authorList>
            <person name="Jaros S."/>
            <person name="Januszkiewicz K."/>
            <person name="Wedrychowicz H."/>
        </authorList>
    </citation>
    <scope>NUCLEOTIDE SEQUENCE [LARGE SCALE GENOMIC DNA]</scope>
    <source>
        <strain evidence="1 2">DSM 14214</strain>
    </source>
</reference>
<dbReference type="Proteomes" id="UP000183975">
    <property type="component" value="Unassembled WGS sequence"/>
</dbReference>
<evidence type="ECO:0000313" key="2">
    <source>
        <dbReference type="Proteomes" id="UP000183975"/>
    </source>
</evidence>
<gene>
    <name evidence="1" type="ORF">SAMN02745138_00334</name>
</gene>
<name>A0A1M6LBH9_9FIRM</name>
<keyword evidence="1" id="KW-0436">Ligase</keyword>
<dbReference type="RefSeq" id="WP_072848434.1">
    <property type="nucleotide sequence ID" value="NZ_FRAH01000004.1"/>
</dbReference>